<dbReference type="GO" id="GO:0016887">
    <property type="term" value="F:ATP hydrolysis activity"/>
    <property type="evidence" value="ECO:0007669"/>
    <property type="project" value="InterPro"/>
</dbReference>
<feature type="domain" description="AAA+ ATPase" evidence="10">
    <location>
        <begin position="33"/>
        <end position="234"/>
    </location>
</feature>
<keyword evidence="4" id="KW-0410">Iron transport</keyword>
<protein>
    <recommendedName>
        <fullName evidence="10">AAA+ ATPase domain-containing protein</fullName>
    </recommendedName>
</protein>
<keyword evidence="7" id="KW-0408">Iron</keyword>
<dbReference type="InterPro" id="IPR027417">
    <property type="entry name" value="P-loop_NTPase"/>
</dbReference>
<evidence type="ECO:0000256" key="5">
    <source>
        <dbReference type="ARBA" id="ARBA00022741"/>
    </source>
</evidence>
<keyword evidence="6" id="KW-0067">ATP-binding</keyword>
<dbReference type="Pfam" id="PF00005">
    <property type="entry name" value="ABC_tran"/>
    <property type="match status" value="1"/>
</dbReference>
<gene>
    <name evidence="11" type="ORF">A5844_002193</name>
</gene>
<reference evidence="11 12" key="1">
    <citation type="submission" date="2017-05" db="EMBL/GenBank/DDBJ databases">
        <title>The Genome Sequence of Enterococcus sp. 10A9_DIV0425.</title>
        <authorList>
            <consortium name="The Broad Institute Genomics Platform"/>
            <consortium name="The Broad Institute Genomic Center for Infectious Diseases"/>
            <person name="Earl A."/>
            <person name="Manson A."/>
            <person name="Schwartman J."/>
            <person name="Gilmore M."/>
            <person name="Abouelleil A."/>
            <person name="Cao P."/>
            <person name="Chapman S."/>
            <person name="Cusick C."/>
            <person name="Shea T."/>
            <person name="Young S."/>
            <person name="Neafsey D."/>
            <person name="Nusbaum C."/>
            <person name="Birren B."/>
        </authorList>
    </citation>
    <scope>NUCLEOTIDE SEQUENCE [LARGE SCALE GENOMIC DNA]</scope>
    <source>
        <strain evidence="11 12">10A9_DIV0425</strain>
    </source>
</reference>
<dbReference type="SMART" id="SM00382">
    <property type="entry name" value="AAA"/>
    <property type="match status" value="1"/>
</dbReference>
<organism evidence="11 12">
    <name type="scientific">Candidatus Enterococcus wittei</name>
    <dbReference type="NCBI Taxonomy" id="1987383"/>
    <lineage>
        <taxon>Bacteria</taxon>
        <taxon>Bacillati</taxon>
        <taxon>Bacillota</taxon>
        <taxon>Bacilli</taxon>
        <taxon>Lactobacillales</taxon>
        <taxon>Enterococcaceae</taxon>
        <taxon>Enterococcus</taxon>
    </lineage>
</organism>
<evidence type="ECO:0000313" key="11">
    <source>
        <dbReference type="EMBL" id="OTP10493.1"/>
    </source>
</evidence>
<dbReference type="InterPro" id="IPR003593">
    <property type="entry name" value="AAA+_ATPase"/>
</dbReference>
<dbReference type="InterPro" id="IPR051535">
    <property type="entry name" value="Siderophore_ABC-ATPase"/>
</dbReference>
<evidence type="ECO:0000256" key="9">
    <source>
        <dbReference type="ARBA" id="ARBA00023136"/>
    </source>
</evidence>
<keyword evidence="5" id="KW-0547">Nucleotide-binding</keyword>
<dbReference type="InterPro" id="IPR003439">
    <property type="entry name" value="ABC_transporter-like_ATP-bd"/>
</dbReference>
<proteinExistence type="predicted"/>
<dbReference type="Proteomes" id="UP000194933">
    <property type="component" value="Unassembled WGS sequence"/>
</dbReference>
<sequence>MLKKVRYTHPMNTRDEYPFSLKWLSYIDQLDLNHPLIFLVGNNGIGKSTLLQALAIQNQIPQLTNESYETDPNYDKMLAFAECLKTEWSVKSKSGFFFRADDYISFVRKNARLRNELLHELALLDERGVPKLAFERQPYENSLAALKRTYPKELHELSHGQSFLALFKSRLVPKSLYLLDEPETPLSSQNQLALLHMIDAQIKQGAQFIIASHSPILTAHPDAVIYRMEEDQINSISYDEIENVAFMKNFMTDPKRFMYYTLENQ</sequence>
<evidence type="ECO:0000256" key="3">
    <source>
        <dbReference type="ARBA" id="ARBA00022475"/>
    </source>
</evidence>
<dbReference type="GO" id="GO:0005886">
    <property type="term" value="C:plasma membrane"/>
    <property type="evidence" value="ECO:0007669"/>
    <property type="project" value="UniProtKB-SubCell"/>
</dbReference>
<keyword evidence="9" id="KW-0472">Membrane</keyword>
<keyword evidence="2" id="KW-0813">Transport</keyword>
<evidence type="ECO:0000256" key="4">
    <source>
        <dbReference type="ARBA" id="ARBA00022496"/>
    </source>
</evidence>
<dbReference type="EMBL" id="NGMO01000003">
    <property type="protein sequence ID" value="OTP10493.1"/>
    <property type="molecule type" value="Genomic_DNA"/>
</dbReference>
<dbReference type="PANTHER" id="PTHR42771">
    <property type="entry name" value="IRON(3+)-HYDROXAMATE IMPORT ATP-BINDING PROTEIN FHUC"/>
    <property type="match status" value="1"/>
</dbReference>
<dbReference type="RefSeq" id="WP_086285231.1">
    <property type="nucleotide sequence ID" value="NZ_NGMO01000003.1"/>
</dbReference>
<keyword evidence="8" id="KW-0406">Ion transport</keyword>
<evidence type="ECO:0000256" key="1">
    <source>
        <dbReference type="ARBA" id="ARBA00004202"/>
    </source>
</evidence>
<evidence type="ECO:0000256" key="8">
    <source>
        <dbReference type="ARBA" id="ARBA00023065"/>
    </source>
</evidence>
<evidence type="ECO:0000256" key="2">
    <source>
        <dbReference type="ARBA" id="ARBA00022448"/>
    </source>
</evidence>
<keyword evidence="12" id="KW-1185">Reference proteome</keyword>
<dbReference type="AlphaFoldDB" id="A0A242K0L1"/>
<accession>A0A242K0L1</accession>
<comment type="subcellular location">
    <subcellularLocation>
        <location evidence="1">Cell membrane</location>
        <topology evidence="1">Peripheral membrane protein</topology>
    </subcellularLocation>
</comment>
<dbReference type="PANTHER" id="PTHR42771:SF2">
    <property type="entry name" value="IRON(3+)-HYDROXAMATE IMPORT ATP-BINDING PROTEIN FHUC"/>
    <property type="match status" value="1"/>
</dbReference>
<evidence type="ECO:0000313" key="12">
    <source>
        <dbReference type="Proteomes" id="UP000194933"/>
    </source>
</evidence>
<keyword evidence="3" id="KW-1003">Cell membrane</keyword>
<comment type="caution">
    <text evidence="11">The sequence shown here is derived from an EMBL/GenBank/DDBJ whole genome shotgun (WGS) entry which is preliminary data.</text>
</comment>
<dbReference type="Gene3D" id="3.40.50.300">
    <property type="entry name" value="P-loop containing nucleotide triphosphate hydrolases"/>
    <property type="match status" value="1"/>
</dbReference>
<name>A0A242K0L1_9ENTE</name>
<dbReference type="GO" id="GO:0006826">
    <property type="term" value="P:iron ion transport"/>
    <property type="evidence" value="ECO:0007669"/>
    <property type="project" value="UniProtKB-KW"/>
</dbReference>
<evidence type="ECO:0000259" key="10">
    <source>
        <dbReference type="SMART" id="SM00382"/>
    </source>
</evidence>
<dbReference type="SUPFAM" id="SSF52540">
    <property type="entry name" value="P-loop containing nucleoside triphosphate hydrolases"/>
    <property type="match status" value="1"/>
</dbReference>
<evidence type="ECO:0000256" key="6">
    <source>
        <dbReference type="ARBA" id="ARBA00022840"/>
    </source>
</evidence>
<dbReference type="GO" id="GO:0005524">
    <property type="term" value="F:ATP binding"/>
    <property type="evidence" value="ECO:0007669"/>
    <property type="project" value="UniProtKB-KW"/>
</dbReference>
<evidence type="ECO:0000256" key="7">
    <source>
        <dbReference type="ARBA" id="ARBA00023004"/>
    </source>
</evidence>